<dbReference type="SUPFAM" id="SSF58050">
    <property type="entry name" value="N-terminal coiled coil domain from apc"/>
    <property type="match status" value="1"/>
</dbReference>
<feature type="region of interest" description="Disordered" evidence="15">
    <location>
        <begin position="2137"/>
        <end position="2156"/>
    </location>
</feature>
<dbReference type="Pfam" id="PF05956">
    <property type="entry name" value="APC_basic"/>
    <property type="match status" value="1"/>
</dbReference>
<dbReference type="InterPro" id="IPR009224">
    <property type="entry name" value="SAMP"/>
</dbReference>
<evidence type="ECO:0000313" key="19">
    <source>
        <dbReference type="Proteomes" id="UP000322234"/>
    </source>
</evidence>
<feature type="compositionally biased region" description="Polar residues" evidence="15">
    <location>
        <begin position="2066"/>
        <end position="2075"/>
    </location>
</feature>
<evidence type="ECO:0000256" key="2">
    <source>
        <dbReference type="ARBA" id="ARBA00004555"/>
    </source>
</evidence>
<feature type="compositionally biased region" description="Low complexity" evidence="15">
    <location>
        <begin position="1487"/>
        <end position="1503"/>
    </location>
</feature>
<feature type="compositionally biased region" description="Pro residues" evidence="15">
    <location>
        <begin position="1854"/>
        <end position="1876"/>
    </location>
</feature>
<keyword evidence="5" id="KW-0963">Cytoplasm</keyword>
<dbReference type="EMBL" id="VBQZ03000067">
    <property type="protein sequence ID" value="MXQ91105.1"/>
    <property type="molecule type" value="Genomic_DNA"/>
</dbReference>
<dbReference type="InterPro" id="IPR009234">
    <property type="entry name" value="APC_basic_dom"/>
</dbReference>
<dbReference type="GO" id="GO:0001708">
    <property type="term" value="P:cell fate specification"/>
    <property type="evidence" value="ECO:0007669"/>
    <property type="project" value="TreeGrafter"/>
</dbReference>
<dbReference type="InterPro" id="IPR036149">
    <property type="entry name" value="APC_N_sf"/>
</dbReference>
<feature type="domain" description="Adenomatous polyposis coli N-terminal dimerisation" evidence="17">
    <location>
        <begin position="6"/>
        <end position="57"/>
    </location>
</feature>
<evidence type="ECO:0000256" key="15">
    <source>
        <dbReference type="SAM" id="MobiDB-lite"/>
    </source>
</evidence>
<evidence type="ECO:0000256" key="7">
    <source>
        <dbReference type="ARBA" id="ARBA00022687"/>
    </source>
</evidence>
<sequence length="2156" mass="229446">MTSSVAAYEQLVRQVEALKAENSHLRQELRDNSSHLSKLETETSGMKAVLQHLQGKLEQEARVLVSSGQTEVLEQLKALQMDITSLYNLKFQPPALAPEPTTRTPEGSPVHSSGPSKENFGELSRATIRLLEELDRERCFLLNEIEKEEKEKLWYYSQLQGLSKRLDELPHVETQFSMQMDLIRQQLEFEAQHIRSLMEERFGTSDEMVQRAQIRASRLEQIDKELLSAQDRVQQTEPQALLAVKSMPMDEDAENEVPTHPEDGAPQPGNSKVEVVFWLLSMLATRDQEDTARTLLAMSSSPESCVAMRRSGCLPLLLQILHGTEAGAGGRNGTPGAPGAKDARMRANAALHNIVFSQPDQGLARKEMRVLHVLEQIRAYCETCWDWLQARDGGPEGSGTGAAPVPIEPQICQATCAVMKLSFDEEYRRAMNELGGLQAVAELLQVDHEMHKMTRDPLNLALRRYAGMTLTNLTFGDVANKAALCARRGCMEAIVAQLASESEELHQVVSSILRNLSWRADINSKKVLREVGSMTALMQCVLRATKESTLKSVLSALWNLSAHSTENKAAICQVDGALGFLVSTLTYKCQSNSLAIIESGGGILRNVSSLIATREDYRQVLRDHNCLQTLLQHLTSHSLTIVSNACGTLWNLSARSPRDQELLWDLGAVGMLRNLVHSKHKMIAMGSAAALRNLLAHRPAKYQPAATAVSPGSCAPSLYVRKQRALEAELDTRHLAQALDHLEKQGLPEAETACKKPLPPLRHLDGLAQDYASDSGCFDDDDAPSLAAAATAAEPTSPAVLSLFLGSPFLQGQALARAPPTRRGGLEVEKEAGGEAAVAARAKAKLALAVARIDRLVEDISALHTSSDDSFSLSSGDPGQEAPREGRAQSCSPCRGPEGGRREAGSSRAHPLLRLKAAHASLSNDSLNSGSTSDGHCPREHSRPCSLAALAEHREGPPRGQARPSRLDLNLPGGQAEPEARDAKATDAHVRTIKLSPTYQHVPLLEGTTRAGAGSLAPGARKQAWLSTEGLSSVPEKLVVEKAPLCLSRCSSLSSLSSAGRPGPSEAGDLDESDSSLEGLEESGPGETELDGAWRGPGAASLPMAIPAPQRGRGLGVEDATPSSSSENCVQETPLVLSRCSSVSSLGSFESPSIASSIPSDPCSGLGSGTVSPSELPDSPGQTMPPSRSKTPPLAPAPPGEREATQFSLQWESYVKRFLDIADCRERCRLPSELDAGSVRFTVEKPDENFSCASSLSALALHELYVQKDVELRLLPPACPERGSGGGGGPGHRRRDEASGCLEGPASTDQELELLRECLGGAVPARLRKVASALVPGCRTLPVPVYMLVPAPAREDDSCTDSAEGTPVNFSSTASLSDETLQGPPKDGGRLDGKKPVGRAASTRQSAGQRHRVGGMGRSTEQPRGAGSGRVGLELPLRQPPSTCRDTDSSRPGQEHGDGALQSLCLTTPTEEAVYCFYGNDSDEEPATAVAAAPPRRASAIPRAVKRERPTGARKEVQAVPKAAPKAAPPARAQPSLIADETPPCYSLSSSASSLSEPEPSECMASRPRVHKPGLTKDLVPGGRKDGCPSPRAEAELLRRCIGSALPRRQPQVSGPRRRPPREAQPKERAAEGPRERGEEAASSDHASDLDSIEWRAIQEGANSVATWLHQAAAAAAREASSESDSVLSFATGQSVGSTLQPTVHRKGCRPRAERQAGGALRPEKPEGALTQRSSGPEKPRGTQKAPNGVPAVLRGHTVIYMPTPATRAQPRGAPGSRIVARKMGAPSPVQPAAPTKAPNPGQQRSRSLHRPGKISELATLSPPQRSATPPARLAKTPSSSSSQTSPASQPLPRRSPPAAQPAGPLPGPRASPVPKTPARALLAKQHKTQKSPVRIPFMQRPARRGPPPLARAAPEPGPRGRVGAEGGSAARGGRLGLVRVASARSSGSESSDRSSFRRQLTFIKESPGLMRRRRSELPEATIPEPAADATRRSSAGEAGPLPRVAAPGTTWRRIRDEDVPHILRSTLPARALPLLGSPPEDGPAGPPQRKTSDAVVQTEDFAAAKTNSSTSPSMESRAPPQATAGGPTSLLGSDVDGPPSKAPAPIPFVPASRHGSPSRSARVPPFNYVPSPMVAATADSTVEKAPTPVPTSLLE</sequence>
<dbReference type="InterPro" id="IPR016024">
    <property type="entry name" value="ARM-type_fold"/>
</dbReference>
<keyword evidence="9" id="KW-0677">Repeat</keyword>
<feature type="region of interest" description="Disordered" evidence="15">
    <location>
        <begin position="1151"/>
        <end position="1205"/>
    </location>
</feature>
<dbReference type="GO" id="GO:0030877">
    <property type="term" value="C:beta-catenin destruction complex"/>
    <property type="evidence" value="ECO:0007669"/>
    <property type="project" value="TreeGrafter"/>
</dbReference>
<dbReference type="Pfam" id="PF18797">
    <property type="entry name" value="APC_rep"/>
    <property type="match status" value="1"/>
</dbReference>
<feature type="region of interest" description="Disordered" evidence="15">
    <location>
        <begin position="866"/>
        <end position="909"/>
    </location>
</feature>
<accession>A0A6B0RML6</accession>
<dbReference type="Pfam" id="PF16689">
    <property type="entry name" value="APC_N_CC"/>
    <property type="match status" value="1"/>
</dbReference>
<dbReference type="Pfam" id="PF11414">
    <property type="entry name" value="Suppressor_APC"/>
    <property type="match status" value="1"/>
</dbReference>
<dbReference type="GO" id="GO:0090090">
    <property type="term" value="P:negative regulation of canonical Wnt signaling pathway"/>
    <property type="evidence" value="ECO:0007669"/>
    <property type="project" value="TreeGrafter"/>
</dbReference>
<evidence type="ECO:0000256" key="3">
    <source>
        <dbReference type="ARBA" id="ARBA00004556"/>
    </source>
</evidence>
<feature type="region of interest" description="Disordered" evidence="15">
    <location>
        <begin position="249"/>
        <end position="269"/>
    </location>
</feature>
<dbReference type="SUPFAM" id="SSF48371">
    <property type="entry name" value="ARM repeat"/>
    <property type="match status" value="1"/>
</dbReference>
<dbReference type="GO" id="GO:0016055">
    <property type="term" value="P:Wnt signaling pathway"/>
    <property type="evidence" value="ECO:0007669"/>
    <property type="project" value="UniProtKB-KW"/>
</dbReference>
<feature type="compositionally biased region" description="Polar residues" evidence="15">
    <location>
        <begin position="1180"/>
        <end position="1190"/>
    </location>
</feature>
<evidence type="ECO:0000256" key="8">
    <source>
        <dbReference type="ARBA" id="ARBA00022701"/>
    </source>
</evidence>
<dbReference type="GO" id="GO:0007399">
    <property type="term" value="P:nervous system development"/>
    <property type="evidence" value="ECO:0007669"/>
    <property type="project" value="TreeGrafter"/>
</dbReference>
<keyword evidence="10" id="KW-0333">Golgi apparatus</keyword>
<dbReference type="GO" id="GO:0045295">
    <property type="term" value="F:gamma-catenin binding"/>
    <property type="evidence" value="ECO:0007669"/>
    <property type="project" value="TreeGrafter"/>
</dbReference>
<dbReference type="GO" id="GO:0005881">
    <property type="term" value="C:cytoplasmic microtubule"/>
    <property type="evidence" value="ECO:0007669"/>
    <property type="project" value="TreeGrafter"/>
</dbReference>
<dbReference type="GO" id="GO:0048471">
    <property type="term" value="C:perinuclear region of cytoplasm"/>
    <property type="evidence" value="ECO:0007669"/>
    <property type="project" value="UniProtKB-SubCell"/>
</dbReference>
<dbReference type="GO" id="GO:0016477">
    <property type="term" value="P:cell migration"/>
    <property type="evidence" value="ECO:0007669"/>
    <property type="project" value="TreeGrafter"/>
</dbReference>
<dbReference type="InterPro" id="IPR011989">
    <property type="entry name" value="ARM-like"/>
</dbReference>
<proteinExistence type="inferred from homology"/>
<feature type="compositionally biased region" description="Acidic residues" evidence="15">
    <location>
        <begin position="1068"/>
        <end position="1081"/>
    </location>
</feature>
<feature type="compositionally biased region" description="Basic and acidic residues" evidence="15">
    <location>
        <begin position="1621"/>
        <end position="1640"/>
    </location>
</feature>
<dbReference type="InterPro" id="IPR000225">
    <property type="entry name" value="Armadillo"/>
</dbReference>
<dbReference type="SUPFAM" id="SSF82931">
    <property type="entry name" value="Tumor suppressor gene product Apc"/>
    <property type="match status" value="1"/>
</dbReference>
<dbReference type="PANTHER" id="PTHR12607">
    <property type="entry name" value="ADENOMATOUS POLYPOSIS COLI PROTEIN FAMILY"/>
    <property type="match status" value="1"/>
</dbReference>
<dbReference type="Gene3D" id="1.10.287.450">
    <property type="entry name" value="Helix hairpin bin"/>
    <property type="match status" value="1"/>
</dbReference>
<evidence type="ECO:0000259" key="16">
    <source>
        <dbReference type="Pfam" id="PF05956"/>
    </source>
</evidence>
<feature type="compositionally biased region" description="Low complexity" evidence="15">
    <location>
        <begin position="1151"/>
        <end position="1164"/>
    </location>
</feature>
<feature type="compositionally biased region" description="Polar residues" evidence="15">
    <location>
        <begin position="1121"/>
        <end position="1131"/>
    </location>
</feature>
<feature type="compositionally biased region" description="Polar residues" evidence="15">
    <location>
        <begin position="1685"/>
        <end position="1702"/>
    </location>
</feature>
<feature type="compositionally biased region" description="Low complexity" evidence="15">
    <location>
        <begin position="1834"/>
        <end position="1853"/>
    </location>
</feature>
<keyword evidence="11" id="KW-0175">Coiled coil</keyword>
<dbReference type="Proteomes" id="UP000322234">
    <property type="component" value="Unassembled WGS sequence"/>
</dbReference>
<evidence type="ECO:0000256" key="4">
    <source>
        <dbReference type="ARBA" id="ARBA00009051"/>
    </source>
</evidence>
<feature type="compositionally biased region" description="Gly residues" evidence="15">
    <location>
        <begin position="1924"/>
        <end position="1936"/>
    </location>
</feature>
<evidence type="ECO:0000313" key="18">
    <source>
        <dbReference type="EMBL" id="MXQ91105.1"/>
    </source>
</evidence>
<dbReference type="FunFam" id="1.20.5.10:FF:000003">
    <property type="entry name" value="Adenomatous polyposis coli protein 2"/>
    <property type="match status" value="1"/>
</dbReference>
<dbReference type="GO" id="GO:0007389">
    <property type="term" value="P:pattern specification process"/>
    <property type="evidence" value="ECO:0007669"/>
    <property type="project" value="TreeGrafter"/>
</dbReference>
<dbReference type="InterPro" id="IPR026818">
    <property type="entry name" value="Apc_fam"/>
</dbReference>
<evidence type="ECO:0000256" key="10">
    <source>
        <dbReference type="ARBA" id="ARBA00023034"/>
    </source>
</evidence>
<comment type="function">
    <text evidence="13">Stabilizes microtubules and may regulate actin fiber dynamics through the activation of Rho family GTPases. May also function in Wnt signaling by promoting the rapid degradation of CTNNB1.</text>
</comment>
<comment type="similarity">
    <text evidence="4">Belongs to the adenomatous polyposis coli (APC) family.</text>
</comment>
<feature type="domain" description="Adenomatous polyposis coli protein basic" evidence="16">
    <location>
        <begin position="1753"/>
        <end position="1983"/>
    </location>
</feature>
<dbReference type="InterPro" id="IPR041257">
    <property type="entry name" value="APC_rep"/>
</dbReference>
<evidence type="ECO:0000256" key="14">
    <source>
        <dbReference type="ARBA" id="ARBA00072462"/>
    </source>
</evidence>
<dbReference type="GO" id="GO:0005794">
    <property type="term" value="C:Golgi apparatus"/>
    <property type="evidence" value="ECO:0007669"/>
    <property type="project" value="UniProtKB-SubCell"/>
</dbReference>
<evidence type="ECO:0000256" key="1">
    <source>
        <dbReference type="ARBA" id="ARBA00004245"/>
    </source>
</evidence>
<feature type="compositionally biased region" description="Basic and acidic residues" evidence="15">
    <location>
        <begin position="1505"/>
        <end position="1517"/>
    </location>
</feature>
<feature type="compositionally biased region" description="Low complexity" evidence="15">
    <location>
        <begin position="868"/>
        <end position="877"/>
    </location>
</feature>
<feature type="compositionally biased region" description="Basic and acidic residues" evidence="15">
    <location>
        <begin position="1445"/>
        <end position="1458"/>
    </location>
</feature>
<keyword evidence="19" id="KW-1185">Reference proteome</keyword>
<dbReference type="Gene3D" id="1.25.10.10">
    <property type="entry name" value="Leucine-rich Repeat Variant"/>
    <property type="match status" value="1"/>
</dbReference>
<name>A0A6B0RML6_9CETA</name>
<evidence type="ECO:0000256" key="11">
    <source>
        <dbReference type="ARBA" id="ARBA00023054"/>
    </source>
</evidence>
<keyword evidence="8" id="KW-0493">Microtubule</keyword>
<dbReference type="GO" id="GO:0008013">
    <property type="term" value="F:beta-catenin binding"/>
    <property type="evidence" value="ECO:0007669"/>
    <property type="project" value="InterPro"/>
</dbReference>
<dbReference type="InterPro" id="IPR032038">
    <property type="entry name" value="APC_N"/>
</dbReference>
<feature type="compositionally biased region" description="Polar residues" evidence="15">
    <location>
        <begin position="101"/>
        <end position="116"/>
    </location>
</feature>
<feature type="region of interest" description="Disordered" evidence="15">
    <location>
        <begin position="1053"/>
        <end position="1131"/>
    </location>
</feature>
<feature type="region of interest" description="Disordered" evidence="15">
    <location>
        <begin position="1354"/>
        <end position="1460"/>
    </location>
</feature>
<organism evidence="18 19">
    <name type="scientific">Bos mutus</name>
    <name type="common">wild yak</name>
    <dbReference type="NCBI Taxonomy" id="72004"/>
    <lineage>
        <taxon>Eukaryota</taxon>
        <taxon>Metazoa</taxon>
        <taxon>Chordata</taxon>
        <taxon>Craniata</taxon>
        <taxon>Vertebrata</taxon>
        <taxon>Euteleostomi</taxon>
        <taxon>Mammalia</taxon>
        <taxon>Eutheria</taxon>
        <taxon>Laurasiatheria</taxon>
        <taxon>Artiodactyla</taxon>
        <taxon>Ruminantia</taxon>
        <taxon>Pecora</taxon>
        <taxon>Bovidae</taxon>
        <taxon>Bovinae</taxon>
        <taxon>Bos</taxon>
    </lineage>
</organism>
<feature type="region of interest" description="Disordered" evidence="15">
    <location>
        <begin position="922"/>
        <end position="986"/>
    </location>
</feature>
<dbReference type="Pfam" id="PF16629">
    <property type="entry name" value="Arm_APC_u3"/>
    <property type="match status" value="1"/>
</dbReference>
<evidence type="ECO:0000256" key="9">
    <source>
        <dbReference type="ARBA" id="ARBA00022737"/>
    </source>
</evidence>
<dbReference type="GO" id="GO:0007026">
    <property type="term" value="P:negative regulation of microtubule depolymerization"/>
    <property type="evidence" value="ECO:0007669"/>
    <property type="project" value="TreeGrafter"/>
</dbReference>
<evidence type="ECO:0000256" key="6">
    <source>
        <dbReference type="ARBA" id="ARBA00022553"/>
    </source>
</evidence>
<gene>
    <name evidence="18" type="ORF">E5288_WYG005428</name>
</gene>
<feature type="compositionally biased region" description="Polar residues" evidence="15">
    <location>
        <begin position="922"/>
        <end position="934"/>
    </location>
</feature>
<dbReference type="InterPro" id="IPR009223">
    <property type="entry name" value="APC_rpt"/>
</dbReference>
<dbReference type="FunFam" id="1.10.287.450:FF:000002">
    <property type="entry name" value="adenomatous polyposis coli protein 2"/>
    <property type="match status" value="1"/>
</dbReference>
<dbReference type="PANTHER" id="PTHR12607:SF3">
    <property type="entry name" value="ADENOMATOUS POLYPOSIS COLI PROTEIN 2"/>
    <property type="match status" value="1"/>
</dbReference>
<dbReference type="SMART" id="SM00185">
    <property type="entry name" value="ARM"/>
    <property type="match status" value="7"/>
</dbReference>
<comment type="caution">
    <text evidence="18">The sequence shown here is derived from an EMBL/GenBank/DDBJ whole genome shotgun (WGS) entry which is preliminary data.</text>
</comment>
<feature type="compositionally biased region" description="Low complexity" evidence="15">
    <location>
        <begin position="1547"/>
        <end position="1562"/>
    </location>
</feature>
<dbReference type="GO" id="GO:0016342">
    <property type="term" value="C:catenin complex"/>
    <property type="evidence" value="ECO:0007669"/>
    <property type="project" value="TreeGrafter"/>
</dbReference>
<feature type="compositionally biased region" description="Low complexity" evidence="15">
    <location>
        <begin position="1937"/>
        <end position="1950"/>
    </location>
</feature>
<evidence type="ECO:0000256" key="12">
    <source>
        <dbReference type="ARBA" id="ARBA00023212"/>
    </source>
</evidence>
<dbReference type="Pfam" id="PF00514">
    <property type="entry name" value="Arm"/>
    <property type="match status" value="1"/>
</dbReference>
<feature type="region of interest" description="Disordered" evidence="15">
    <location>
        <begin position="1672"/>
        <end position="2125"/>
    </location>
</feature>
<comment type="subcellular location">
    <subcellularLocation>
        <location evidence="1">Cytoplasm</location>
        <location evidence="1">Cytoskeleton</location>
    </subcellularLocation>
    <subcellularLocation>
        <location evidence="3">Cytoplasm</location>
        <location evidence="3">Perinuclear region</location>
    </subcellularLocation>
    <subcellularLocation>
        <location evidence="2">Golgi apparatus</location>
    </subcellularLocation>
</comment>
<feature type="compositionally biased region" description="Basic and acidic residues" evidence="15">
    <location>
        <begin position="1583"/>
        <end position="1599"/>
    </location>
</feature>
<dbReference type="Pfam" id="PF05924">
    <property type="entry name" value="SAMP"/>
    <property type="match status" value="2"/>
</dbReference>
<reference evidence="18" key="1">
    <citation type="submission" date="2019-10" db="EMBL/GenBank/DDBJ databases">
        <title>The sequence and de novo assembly of the wild yak genome.</title>
        <authorList>
            <person name="Liu Y."/>
        </authorList>
    </citation>
    <scope>NUCLEOTIDE SEQUENCE [LARGE SCALE GENOMIC DNA]</scope>
    <source>
        <strain evidence="18">WY2019</strain>
    </source>
</reference>
<dbReference type="Pfam" id="PF05923">
    <property type="entry name" value="APC_r"/>
    <property type="match status" value="3"/>
</dbReference>
<evidence type="ECO:0000256" key="5">
    <source>
        <dbReference type="ARBA" id="ARBA00022490"/>
    </source>
</evidence>
<dbReference type="FunFam" id="1.25.10.10:FF:000035">
    <property type="entry name" value="adenomatous polyposis coli protein 2"/>
    <property type="match status" value="1"/>
</dbReference>
<protein>
    <recommendedName>
        <fullName evidence="14">Adenomatous polyposis coli protein 2</fullName>
    </recommendedName>
</protein>
<feature type="region of interest" description="Disordered" evidence="15">
    <location>
        <begin position="1487"/>
        <end position="1655"/>
    </location>
</feature>
<feature type="compositionally biased region" description="Low complexity" evidence="15">
    <location>
        <begin position="1518"/>
        <end position="1535"/>
    </location>
</feature>
<feature type="region of interest" description="Disordered" evidence="15">
    <location>
        <begin position="94"/>
        <end position="119"/>
    </location>
</feature>
<dbReference type="GO" id="GO:0120025">
    <property type="term" value="C:plasma membrane bounded cell projection"/>
    <property type="evidence" value="ECO:0007669"/>
    <property type="project" value="UniProtKB-ARBA"/>
</dbReference>
<evidence type="ECO:0000256" key="13">
    <source>
        <dbReference type="ARBA" id="ARBA00054133"/>
    </source>
</evidence>
<evidence type="ECO:0000259" key="17">
    <source>
        <dbReference type="Pfam" id="PF16689"/>
    </source>
</evidence>
<dbReference type="Gene3D" id="1.20.5.10">
    <property type="match status" value="1"/>
</dbReference>
<feature type="region of interest" description="Disordered" evidence="15">
    <location>
        <begin position="1277"/>
        <end position="1305"/>
    </location>
</feature>
<feature type="compositionally biased region" description="Polar residues" evidence="15">
    <location>
        <begin position="1360"/>
        <end position="1380"/>
    </location>
</feature>
<keyword evidence="6" id="KW-0597">Phosphoprotein</keyword>
<feature type="compositionally biased region" description="Low complexity" evidence="15">
    <location>
        <begin position="1053"/>
        <end position="1067"/>
    </location>
</feature>
<dbReference type="InterPro" id="IPR026831">
    <property type="entry name" value="APC_dom"/>
</dbReference>
<keyword evidence="7" id="KW-0879">Wnt signaling pathway</keyword>
<keyword evidence="12" id="KW-0206">Cytoskeleton</keyword>
<dbReference type="GO" id="GO:0008017">
    <property type="term" value="F:microtubule binding"/>
    <property type="evidence" value="ECO:0007669"/>
    <property type="project" value="InterPro"/>
</dbReference>